<dbReference type="PRINTS" id="PR00400">
    <property type="entry name" value="TETREPRESSOR"/>
</dbReference>
<keyword evidence="8" id="KW-1185">Reference proteome</keyword>
<accession>A0A1V4HKG6</accession>
<keyword evidence="3 5" id="KW-0238">DNA-binding</keyword>
<dbReference type="GO" id="GO:0045892">
    <property type="term" value="P:negative regulation of DNA-templated transcription"/>
    <property type="evidence" value="ECO:0007669"/>
    <property type="project" value="InterPro"/>
</dbReference>
<feature type="domain" description="HTH tetR-type" evidence="6">
    <location>
        <begin position="19"/>
        <end position="79"/>
    </location>
</feature>
<dbReference type="SUPFAM" id="SSF46689">
    <property type="entry name" value="Homeodomain-like"/>
    <property type="match status" value="1"/>
</dbReference>
<protein>
    <submittedName>
        <fullName evidence="7">TetR family transcriptional regulator</fullName>
    </submittedName>
</protein>
<dbReference type="Gene3D" id="1.10.357.10">
    <property type="entry name" value="Tetracycline Repressor, domain 2"/>
    <property type="match status" value="1"/>
</dbReference>
<dbReference type="InterPro" id="IPR036271">
    <property type="entry name" value="Tet_transcr_reg_TetR-rel_C_sf"/>
</dbReference>
<evidence type="ECO:0000256" key="2">
    <source>
        <dbReference type="ARBA" id="ARBA00023015"/>
    </source>
</evidence>
<dbReference type="SUPFAM" id="SSF48498">
    <property type="entry name" value="Tetracyclin repressor-like, C-terminal domain"/>
    <property type="match status" value="1"/>
</dbReference>
<evidence type="ECO:0000256" key="5">
    <source>
        <dbReference type="PROSITE-ProRule" id="PRU00335"/>
    </source>
</evidence>
<dbReference type="Pfam" id="PF02909">
    <property type="entry name" value="TetR_C_1"/>
    <property type="match status" value="1"/>
</dbReference>
<dbReference type="Proteomes" id="UP000190626">
    <property type="component" value="Unassembled WGS sequence"/>
</dbReference>
<sequence length="227" mass="24988">MNNPTRTIISRRSRPAKEPLSKDIIVKTALELLKSEGSSGLSMRKIAKALDTGPSSLYVYVTNHQELSAFVLDAGMESVVLSNEEGVSWEIRLYETLHSYLTVLMEFPGVAGLALNTIPIGPHSLALTEYILERLHEAGIHSTSAAWGLDLLMLYASSVAFEQASRAENGTTLQAISASYRSLNDKQYPMIASLQSELITSDGEERFRWGLEAILQGILQRQSKFGI</sequence>
<comment type="caution">
    <text evidence="7">The sequence shown here is derived from an EMBL/GenBank/DDBJ whole genome shotgun (WGS) entry which is preliminary data.</text>
</comment>
<organism evidence="7 8">
    <name type="scientific">Paenibacillus ferrarius</name>
    <dbReference type="NCBI Taxonomy" id="1469647"/>
    <lineage>
        <taxon>Bacteria</taxon>
        <taxon>Bacillati</taxon>
        <taxon>Bacillota</taxon>
        <taxon>Bacilli</taxon>
        <taxon>Bacillales</taxon>
        <taxon>Paenibacillaceae</taxon>
        <taxon>Paenibacillus</taxon>
    </lineage>
</organism>
<dbReference type="InterPro" id="IPR001647">
    <property type="entry name" value="HTH_TetR"/>
</dbReference>
<dbReference type="GO" id="GO:0003677">
    <property type="term" value="F:DNA binding"/>
    <property type="evidence" value="ECO:0007669"/>
    <property type="project" value="UniProtKB-UniRule"/>
</dbReference>
<evidence type="ECO:0000256" key="3">
    <source>
        <dbReference type="ARBA" id="ARBA00023125"/>
    </source>
</evidence>
<dbReference type="PROSITE" id="PS50977">
    <property type="entry name" value="HTH_TETR_2"/>
    <property type="match status" value="1"/>
</dbReference>
<dbReference type="InterPro" id="IPR009057">
    <property type="entry name" value="Homeodomain-like_sf"/>
</dbReference>
<proteinExistence type="predicted"/>
<dbReference type="AlphaFoldDB" id="A0A1V4HKG6"/>
<reference evidence="8" key="1">
    <citation type="submission" date="2016-07" db="EMBL/GenBank/DDBJ databases">
        <authorList>
            <person name="Florea S."/>
            <person name="Webb J.S."/>
            <person name="Jaromczyk J."/>
            <person name="Schardl C.L."/>
        </authorList>
    </citation>
    <scope>NUCLEOTIDE SEQUENCE [LARGE SCALE GENOMIC DNA]</scope>
    <source>
        <strain evidence="8">CY1</strain>
    </source>
</reference>
<dbReference type="RefSeq" id="WP_079413262.1">
    <property type="nucleotide sequence ID" value="NZ_MBTG01000012.1"/>
</dbReference>
<name>A0A1V4HKG6_9BACL</name>
<dbReference type="Pfam" id="PF00440">
    <property type="entry name" value="TetR_N"/>
    <property type="match status" value="1"/>
</dbReference>
<dbReference type="InterPro" id="IPR003012">
    <property type="entry name" value="Tet_transcr_reg_TetR"/>
</dbReference>
<feature type="DNA-binding region" description="H-T-H motif" evidence="5">
    <location>
        <begin position="42"/>
        <end position="61"/>
    </location>
</feature>
<evidence type="ECO:0000256" key="1">
    <source>
        <dbReference type="ARBA" id="ARBA00022491"/>
    </source>
</evidence>
<keyword evidence="4" id="KW-0804">Transcription</keyword>
<evidence type="ECO:0000259" key="6">
    <source>
        <dbReference type="PROSITE" id="PS50977"/>
    </source>
</evidence>
<gene>
    <name evidence="7" type="ORF">BC351_04320</name>
</gene>
<dbReference type="EMBL" id="MBTG01000012">
    <property type="protein sequence ID" value="OPH57742.1"/>
    <property type="molecule type" value="Genomic_DNA"/>
</dbReference>
<evidence type="ECO:0000256" key="4">
    <source>
        <dbReference type="ARBA" id="ARBA00023163"/>
    </source>
</evidence>
<dbReference type="GO" id="GO:0046677">
    <property type="term" value="P:response to antibiotic"/>
    <property type="evidence" value="ECO:0007669"/>
    <property type="project" value="InterPro"/>
</dbReference>
<dbReference type="InterPro" id="IPR004111">
    <property type="entry name" value="Repressor_TetR_C"/>
</dbReference>
<keyword evidence="2" id="KW-0805">Transcription regulation</keyword>
<dbReference type="STRING" id="1469647.BC351_04320"/>
<evidence type="ECO:0000313" key="7">
    <source>
        <dbReference type="EMBL" id="OPH57742.1"/>
    </source>
</evidence>
<dbReference type="OrthoDB" id="2570341at2"/>
<evidence type="ECO:0000313" key="8">
    <source>
        <dbReference type="Proteomes" id="UP000190626"/>
    </source>
</evidence>
<keyword evidence="1" id="KW-0678">Repressor</keyword>